<keyword evidence="2" id="KW-1185">Reference proteome</keyword>
<dbReference type="InterPro" id="IPR029063">
    <property type="entry name" value="SAM-dependent_MTases_sf"/>
</dbReference>
<dbReference type="SUPFAM" id="SSF53335">
    <property type="entry name" value="S-adenosyl-L-methionine-dependent methyltransferases"/>
    <property type="match status" value="1"/>
</dbReference>
<dbReference type="InterPro" id="IPR007848">
    <property type="entry name" value="Small_mtfrase_dom"/>
</dbReference>
<dbReference type="Proteomes" id="UP001548189">
    <property type="component" value="Unassembled WGS sequence"/>
</dbReference>
<protein>
    <submittedName>
        <fullName evidence="1">Methyltransferase</fullName>
    </submittedName>
</protein>
<gene>
    <name evidence="1" type="ORF">ABVT43_03500</name>
</gene>
<evidence type="ECO:0000313" key="2">
    <source>
        <dbReference type="Proteomes" id="UP001548189"/>
    </source>
</evidence>
<dbReference type="GO" id="GO:0032259">
    <property type="term" value="P:methylation"/>
    <property type="evidence" value="ECO:0007669"/>
    <property type="project" value="UniProtKB-KW"/>
</dbReference>
<keyword evidence="1" id="KW-0489">Methyltransferase</keyword>
<comment type="caution">
    <text evidence="1">The sequence shown here is derived from an EMBL/GenBank/DDBJ whole genome shotgun (WGS) entry which is preliminary data.</text>
</comment>
<organism evidence="1 2">
    <name type="scientific">Aliikangiella maris</name>
    <dbReference type="NCBI Taxonomy" id="3162458"/>
    <lineage>
        <taxon>Bacteria</taxon>
        <taxon>Pseudomonadati</taxon>
        <taxon>Pseudomonadota</taxon>
        <taxon>Gammaproteobacteria</taxon>
        <taxon>Oceanospirillales</taxon>
        <taxon>Pleioneaceae</taxon>
        <taxon>Aliikangiella</taxon>
    </lineage>
</organism>
<dbReference type="PANTHER" id="PTHR47816">
    <property type="entry name" value="RIBOSOMAL RNA SMALL SUBUNIT METHYLTRANSFERASE C"/>
    <property type="match status" value="1"/>
</dbReference>
<accession>A0ABV2BQN6</accession>
<dbReference type="Gene3D" id="3.40.50.150">
    <property type="entry name" value="Vaccinia Virus protein VP39"/>
    <property type="match status" value="1"/>
</dbReference>
<dbReference type="GO" id="GO:0008168">
    <property type="term" value="F:methyltransferase activity"/>
    <property type="evidence" value="ECO:0007669"/>
    <property type="project" value="UniProtKB-KW"/>
</dbReference>
<dbReference type="PANTHER" id="PTHR47816:SF4">
    <property type="entry name" value="RIBOSOMAL RNA SMALL SUBUNIT METHYLTRANSFERASE C"/>
    <property type="match status" value="1"/>
</dbReference>
<proteinExistence type="predicted"/>
<dbReference type="EMBL" id="JBEVCJ010000003">
    <property type="protein sequence ID" value="MET1254186.1"/>
    <property type="molecule type" value="Genomic_DNA"/>
</dbReference>
<sequence>MCPSQHPEAVKIRQPLTVQAELDGQNLKFETSFGVFSPKEIDEGTRLLIHHLSLEPHFDCLDLGCGYGPIGIWMAKNAPQGRTILLDKDFVAVEHAQRNITLNQLTNAEAKLSNGLSTLKDEKFDLIVSNIPAKVGNEMLYLFLYDSLHHLKPGGKFVVVTINGLRQFCKRTFNEIFGNYEKIKQGKSYTISAATKLS</sequence>
<name>A0ABV2BQN6_9GAMM</name>
<dbReference type="Pfam" id="PF05175">
    <property type="entry name" value="MTS"/>
    <property type="match status" value="1"/>
</dbReference>
<reference evidence="1 2" key="1">
    <citation type="submission" date="2024-06" db="EMBL/GenBank/DDBJ databases">
        <authorList>
            <person name="Li F."/>
        </authorList>
    </citation>
    <scope>NUCLEOTIDE SEQUENCE [LARGE SCALE GENOMIC DNA]</scope>
    <source>
        <strain evidence="1 2">GXAS 311</strain>
    </source>
</reference>
<dbReference type="CDD" id="cd02440">
    <property type="entry name" value="AdoMet_MTases"/>
    <property type="match status" value="1"/>
</dbReference>
<dbReference type="InterPro" id="IPR046977">
    <property type="entry name" value="RsmC/RlmG"/>
</dbReference>
<keyword evidence="1" id="KW-0808">Transferase</keyword>
<evidence type="ECO:0000313" key="1">
    <source>
        <dbReference type="EMBL" id="MET1254186.1"/>
    </source>
</evidence>